<dbReference type="GO" id="GO:0008270">
    <property type="term" value="F:zinc ion binding"/>
    <property type="evidence" value="ECO:0007669"/>
    <property type="project" value="UniProtKB-KW"/>
</dbReference>
<feature type="region of interest" description="Disordered" evidence="2">
    <location>
        <begin position="188"/>
        <end position="234"/>
    </location>
</feature>
<keyword evidence="1" id="KW-0863">Zinc-finger</keyword>
<dbReference type="SMART" id="SM00355">
    <property type="entry name" value="ZnF_C2H2"/>
    <property type="match status" value="2"/>
</dbReference>
<dbReference type="Proteomes" id="UP001316803">
    <property type="component" value="Unassembled WGS sequence"/>
</dbReference>
<name>A0AAN8ETF5_9EURO</name>
<protein>
    <recommendedName>
        <fullName evidence="3">C2H2-type domain-containing protein</fullName>
    </recommendedName>
</protein>
<evidence type="ECO:0000259" key="3">
    <source>
        <dbReference type="PROSITE" id="PS50157"/>
    </source>
</evidence>
<dbReference type="InterPro" id="IPR013087">
    <property type="entry name" value="Znf_C2H2_type"/>
</dbReference>
<accession>A0AAN8ETF5</accession>
<feature type="region of interest" description="Disordered" evidence="2">
    <location>
        <begin position="361"/>
        <end position="393"/>
    </location>
</feature>
<evidence type="ECO:0000256" key="2">
    <source>
        <dbReference type="SAM" id="MobiDB-lite"/>
    </source>
</evidence>
<feature type="region of interest" description="Disordered" evidence="2">
    <location>
        <begin position="1"/>
        <end position="24"/>
    </location>
</feature>
<proteinExistence type="predicted"/>
<sequence length="393" mass="43406">MASVLRFQDMNPMLTPPSSDRGECEDTAMLSSETLLPEHFYPSPAPSFSQRCPAFPPQSPDMGHSDTTYDTEEDNQQMFFLGGSESQMFSNTASLQNVSLYSTTMPYQTYEQNSWVPFEGYQNAVSMYPYSSDESASVYSGYMSQVPSSIIPPVPQGVTGASFNFNEPISRPQESANFLRAYSNQSIRHSPTAPSTTCVSGISSRSCSPDFSQHDSSGPQETRRPSLMPPRSSSASLHAYGIAIRSPDSTTVTAWRCAFPNCTSRAVFTRGCDLRKHYNRHSKHLFCRVEGCPQSEAACINVAQQQAVQAGQEPSDPSKLAVTGGFSSKKDRARHEAKHNPGIKCEWSGPNGEDCGRLFSRMDNMKDHVRRIHNKGQTQPQQQHSSSKKKSSQ</sequence>
<feature type="compositionally biased region" description="Polar residues" evidence="2">
    <location>
        <begin position="188"/>
        <end position="220"/>
    </location>
</feature>
<evidence type="ECO:0000256" key="1">
    <source>
        <dbReference type="PROSITE-ProRule" id="PRU00042"/>
    </source>
</evidence>
<keyword evidence="1" id="KW-0479">Metal-binding</keyword>
<comment type="caution">
    <text evidence="4">The sequence shown here is derived from an EMBL/GenBank/DDBJ whole genome shotgun (WGS) entry which is preliminary data.</text>
</comment>
<feature type="domain" description="C2H2-type" evidence="3">
    <location>
        <begin position="343"/>
        <end position="378"/>
    </location>
</feature>
<reference evidence="4 5" key="1">
    <citation type="submission" date="2022-12" db="EMBL/GenBank/DDBJ databases">
        <title>Genomic features and morphological characterization of a novel Knufia sp. strain isolated from spacecraft assembly facility.</title>
        <authorList>
            <person name="Teixeira M."/>
            <person name="Chander A.M."/>
            <person name="Stajich J.E."/>
            <person name="Venkateswaran K."/>
        </authorList>
    </citation>
    <scope>NUCLEOTIDE SEQUENCE [LARGE SCALE GENOMIC DNA]</scope>
    <source>
        <strain evidence="4 5">FJI-L2-BK-P2</strain>
    </source>
</reference>
<dbReference type="EMBL" id="JAKLMC020000001">
    <property type="protein sequence ID" value="KAK5958493.1"/>
    <property type="molecule type" value="Genomic_DNA"/>
</dbReference>
<organism evidence="4 5">
    <name type="scientific">Knufia fluminis</name>
    <dbReference type="NCBI Taxonomy" id="191047"/>
    <lineage>
        <taxon>Eukaryota</taxon>
        <taxon>Fungi</taxon>
        <taxon>Dikarya</taxon>
        <taxon>Ascomycota</taxon>
        <taxon>Pezizomycotina</taxon>
        <taxon>Eurotiomycetes</taxon>
        <taxon>Chaetothyriomycetidae</taxon>
        <taxon>Chaetothyriales</taxon>
        <taxon>Trichomeriaceae</taxon>
        <taxon>Knufia</taxon>
    </lineage>
</organism>
<keyword evidence="5" id="KW-1185">Reference proteome</keyword>
<keyword evidence="1" id="KW-0862">Zinc</keyword>
<feature type="compositionally biased region" description="Low complexity" evidence="2">
    <location>
        <begin position="225"/>
        <end position="234"/>
    </location>
</feature>
<evidence type="ECO:0000313" key="4">
    <source>
        <dbReference type="EMBL" id="KAK5958493.1"/>
    </source>
</evidence>
<feature type="compositionally biased region" description="Low complexity" evidence="2">
    <location>
        <begin position="375"/>
        <end position="385"/>
    </location>
</feature>
<dbReference type="PROSITE" id="PS50157">
    <property type="entry name" value="ZINC_FINGER_C2H2_2"/>
    <property type="match status" value="1"/>
</dbReference>
<dbReference type="AlphaFoldDB" id="A0AAN8ETF5"/>
<evidence type="ECO:0000313" key="5">
    <source>
        <dbReference type="Proteomes" id="UP001316803"/>
    </source>
</evidence>
<feature type="region of interest" description="Disordered" evidence="2">
    <location>
        <begin position="311"/>
        <end position="342"/>
    </location>
</feature>
<gene>
    <name evidence="4" type="ORF">OHC33_000336</name>
</gene>